<dbReference type="EMBL" id="WWEQ01000064">
    <property type="protein sequence ID" value="MYM20630.1"/>
    <property type="molecule type" value="Genomic_DNA"/>
</dbReference>
<reference evidence="4 5" key="1">
    <citation type="submission" date="2020-01" db="EMBL/GenBank/DDBJ databases">
        <authorList>
            <person name="Deng T."/>
        </authorList>
    </citation>
    <scope>NUCLEOTIDE SEQUENCE [LARGE SCALE GENOMIC DNA]</scope>
    <source>
        <strain evidence="4 5">5221</strain>
    </source>
</reference>
<proteinExistence type="inferred from homology"/>
<comment type="caution">
    <text evidence="4">The sequence shown here is derived from an EMBL/GenBank/DDBJ whole genome shotgun (WGS) entry which is preliminary data.</text>
</comment>
<dbReference type="CDD" id="cd07302">
    <property type="entry name" value="CHD"/>
    <property type="match status" value="1"/>
</dbReference>
<organism evidence="4 5">
    <name type="scientific">Brevibacterium rongguiense</name>
    <dbReference type="NCBI Taxonomy" id="2695267"/>
    <lineage>
        <taxon>Bacteria</taxon>
        <taxon>Bacillati</taxon>
        <taxon>Actinomycetota</taxon>
        <taxon>Actinomycetes</taxon>
        <taxon>Micrococcales</taxon>
        <taxon>Brevibacteriaceae</taxon>
        <taxon>Brevibacterium</taxon>
    </lineage>
</organism>
<sequence>MPAAPPGGAGGFASRLADDPRTGALPIIADQAGQRLGSGGPGPGRSYEPDPEPDPDYATRSAADHLEEVLLGGKRVLKRREVAQLAGVSTLSARKFWRALGMSSVPESESAFTVQDVKALSDVAGVVEDGIVDEETILSLARALGQTTDRLVVWQMETMVEYLTDTKGLDDAQARRIALDLFEQMLDPLEDALVYAWRHNLANALSRLNTNVAGGLAMENRRGWYDSAMPLARVVGFVDLVSYTRLSQQMEPKQLAYMVKRFQDLAYNVVAAGGGRVIKTVGDEVFFAAETPHAGAEIALTLMERIKADVLLPQARVGFAWGRVLSRLGDIFGSTVNLAARLTGITRPGTVLTDLDTAQIISRTDDYRFDHRRDVPLQGLGEVTVMEMTRGEAKAMDLDLGEA</sequence>
<keyword evidence="5" id="KW-1185">Reference proteome</keyword>
<dbReference type="PROSITE" id="PS50125">
    <property type="entry name" value="GUANYLATE_CYCLASE_2"/>
    <property type="match status" value="1"/>
</dbReference>
<dbReference type="InterPro" id="IPR029787">
    <property type="entry name" value="Nucleotide_cyclase"/>
</dbReference>
<dbReference type="InterPro" id="IPR001054">
    <property type="entry name" value="A/G_cyclase"/>
</dbReference>
<dbReference type="Pfam" id="PF00211">
    <property type="entry name" value="Guanylate_cyc"/>
    <property type="match status" value="1"/>
</dbReference>
<name>A0A6N9H959_9MICO</name>
<evidence type="ECO:0000313" key="5">
    <source>
        <dbReference type="Proteomes" id="UP000469215"/>
    </source>
</evidence>
<feature type="region of interest" description="Disordered" evidence="2">
    <location>
        <begin position="1"/>
        <end position="59"/>
    </location>
</feature>
<accession>A0A6N9H959</accession>
<dbReference type="AlphaFoldDB" id="A0A6N9H959"/>
<protein>
    <submittedName>
        <fullName evidence="4">Adenylate/guanylate cyclase domain-containing protein</fullName>
    </submittedName>
</protein>
<dbReference type="GO" id="GO:0035556">
    <property type="term" value="P:intracellular signal transduction"/>
    <property type="evidence" value="ECO:0007669"/>
    <property type="project" value="InterPro"/>
</dbReference>
<dbReference type="Gene3D" id="3.30.70.1230">
    <property type="entry name" value="Nucleotide cyclase"/>
    <property type="match status" value="1"/>
</dbReference>
<dbReference type="Proteomes" id="UP000469215">
    <property type="component" value="Unassembled WGS sequence"/>
</dbReference>
<dbReference type="SUPFAM" id="SSF55073">
    <property type="entry name" value="Nucleotide cyclase"/>
    <property type="match status" value="1"/>
</dbReference>
<dbReference type="PANTHER" id="PTHR43081:SF19">
    <property type="entry name" value="PH-SENSITIVE ADENYLATE CYCLASE RV1264"/>
    <property type="match status" value="1"/>
</dbReference>
<dbReference type="GO" id="GO:0004016">
    <property type="term" value="F:adenylate cyclase activity"/>
    <property type="evidence" value="ECO:0007669"/>
    <property type="project" value="UniProtKB-ARBA"/>
</dbReference>
<dbReference type="GO" id="GO:0006171">
    <property type="term" value="P:cAMP biosynthetic process"/>
    <property type="evidence" value="ECO:0007669"/>
    <property type="project" value="TreeGrafter"/>
</dbReference>
<gene>
    <name evidence="4" type="ORF">GSY69_11830</name>
</gene>
<dbReference type="SMART" id="SM00044">
    <property type="entry name" value="CYCc"/>
    <property type="match status" value="1"/>
</dbReference>
<dbReference type="InterPro" id="IPR050697">
    <property type="entry name" value="Adenylyl/Guanylyl_Cyclase_3/4"/>
</dbReference>
<comment type="similarity">
    <text evidence="1">Belongs to the adenylyl cyclase class-3 family.</text>
</comment>
<dbReference type="PANTHER" id="PTHR43081">
    <property type="entry name" value="ADENYLATE CYCLASE, TERMINAL-DIFFERENTIATION SPECIFIC-RELATED"/>
    <property type="match status" value="1"/>
</dbReference>
<evidence type="ECO:0000259" key="3">
    <source>
        <dbReference type="PROSITE" id="PS50125"/>
    </source>
</evidence>
<evidence type="ECO:0000313" key="4">
    <source>
        <dbReference type="EMBL" id="MYM20630.1"/>
    </source>
</evidence>
<feature type="domain" description="Guanylate cyclase" evidence="3">
    <location>
        <begin position="234"/>
        <end position="343"/>
    </location>
</feature>
<evidence type="ECO:0000256" key="1">
    <source>
        <dbReference type="ARBA" id="ARBA00005381"/>
    </source>
</evidence>
<evidence type="ECO:0000256" key="2">
    <source>
        <dbReference type="SAM" id="MobiDB-lite"/>
    </source>
</evidence>